<gene>
    <name evidence="1" type="ORF">M8009_18590</name>
</gene>
<protein>
    <recommendedName>
        <fullName evidence="3">ZP domain-containing protein</fullName>
    </recommendedName>
</protein>
<dbReference type="EMBL" id="JAMJPK010000012">
    <property type="protein sequence ID" value="MCL7942287.1"/>
    <property type="molecule type" value="Genomic_DNA"/>
</dbReference>
<dbReference type="RefSeq" id="WP_250063934.1">
    <property type="nucleotide sequence ID" value="NZ_JAMJPK010000012.1"/>
</dbReference>
<organism evidence="1 2">
    <name type="scientific">Halomonas gemina</name>
    <dbReference type="NCBI Taxonomy" id="2945105"/>
    <lineage>
        <taxon>Bacteria</taxon>
        <taxon>Pseudomonadati</taxon>
        <taxon>Pseudomonadota</taxon>
        <taxon>Gammaproteobacteria</taxon>
        <taxon>Oceanospirillales</taxon>
        <taxon>Halomonadaceae</taxon>
        <taxon>Halomonas</taxon>
    </lineage>
</organism>
<name>A0ABT0T673_9GAMM</name>
<evidence type="ECO:0000313" key="1">
    <source>
        <dbReference type="EMBL" id="MCL7942287.1"/>
    </source>
</evidence>
<proteinExistence type="predicted"/>
<comment type="caution">
    <text evidence="1">The sequence shown here is derived from an EMBL/GenBank/DDBJ whole genome shotgun (WGS) entry which is preliminary data.</text>
</comment>
<accession>A0ABT0T673</accession>
<reference evidence="1" key="1">
    <citation type="submission" date="2022-05" db="EMBL/GenBank/DDBJ databases">
        <title>Halomonas geminus sp. nov. and Halomonas llamarensis sp. nov. isolated from high-altitude salars of the Atacama Desert.</title>
        <authorList>
            <person name="Hintersatz C."/>
            <person name="Rojas L.A."/>
            <person name="Wei T.-S."/>
            <person name="Kutschke S."/>
            <person name="Lehmann F."/>
            <person name="Jain R."/>
            <person name="Pollmann K."/>
        </authorList>
    </citation>
    <scope>NUCLEOTIDE SEQUENCE</scope>
    <source>
        <strain evidence="1">ATCH28</strain>
    </source>
</reference>
<evidence type="ECO:0008006" key="3">
    <source>
        <dbReference type="Google" id="ProtNLM"/>
    </source>
</evidence>
<sequence>MNENDILINEINETLFTRLPVSSGNASGAFSCVDYPGDASQRLTLYVDENTLILEEDKLCGNWATTPGNACQDRERRYRLPRDKISMVLGYKCSNGRIIMQVEFGLSEAMTKVYPLKRGEKCGINDEGEKVRVHNKDFSRVVEVDVEIDSIPAPTNLYPVVKSIRLHPGEFQELGCSEKNQASRTFKIIDARFV</sequence>
<dbReference type="Proteomes" id="UP001165369">
    <property type="component" value="Unassembled WGS sequence"/>
</dbReference>
<keyword evidence="2" id="KW-1185">Reference proteome</keyword>
<evidence type="ECO:0000313" key="2">
    <source>
        <dbReference type="Proteomes" id="UP001165369"/>
    </source>
</evidence>